<dbReference type="Proteomes" id="UP001597058">
    <property type="component" value="Unassembled WGS sequence"/>
</dbReference>
<evidence type="ECO:0000313" key="2">
    <source>
        <dbReference type="Proteomes" id="UP001597058"/>
    </source>
</evidence>
<accession>A0ABW3XST3</accession>
<dbReference type="SUPFAM" id="SSF51306">
    <property type="entry name" value="LexA/Signal peptidase"/>
    <property type="match status" value="1"/>
</dbReference>
<protein>
    <submittedName>
        <fullName evidence="1">LexA family protein</fullName>
    </submittedName>
</protein>
<keyword evidence="2" id="KW-1185">Reference proteome</keyword>
<dbReference type="EMBL" id="JBHTMM010000112">
    <property type="protein sequence ID" value="MFD1312279.1"/>
    <property type="molecule type" value="Genomic_DNA"/>
</dbReference>
<name>A0ABW3XST3_9ACTN</name>
<dbReference type="InterPro" id="IPR036286">
    <property type="entry name" value="LexA/Signal_pep-like_sf"/>
</dbReference>
<evidence type="ECO:0000313" key="1">
    <source>
        <dbReference type="EMBL" id="MFD1312279.1"/>
    </source>
</evidence>
<reference evidence="2" key="1">
    <citation type="journal article" date="2019" name="Int. J. Syst. Evol. Microbiol.">
        <title>The Global Catalogue of Microorganisms (GCM) 10K type strain sequencing project: providing services to taxonomists for standard genome sequencing and annotation.</title>
        <authorList>
            <consortium name="The Broad Institute Genomics Platform"/>
            <consortium name="The Broad Institute Genome Sequencing Center for Infectious Disease"/>
            <person name="Wu L."/>
            <person name="Ma J."/>
        </authorList>
    </citation>
    <scope>NUCLEOTIDE SEQUENCE [LARGE SCALE GENOMIC DNA]</scope>
    <source>
        <strain evidence="2">CGMCC 4.7020</strain>
    </source>
</reference>
<feature type="non-terminal residue" evidence="1">
    <location>
        <position position="1"/>
    </location>
</feature>
<sequence length="30" mass="3362">WLMPRNPSYEPIPGDEAQILGKVVGVLRLL</sequence>
<gene>
    <name evidence="1" type="ORF">ACFQ5X_41610</name>
</gene>
<proteinExistence type="predicted"/>
<dbReference type="RefSeq" id="WP_381330731.1">
    <property type="nucleotide sequence ID" value="NZ_JBHTMM010000112.1"/>
</dbReference>
<organism evidence="1 2">
    <name type="scientific">Streptomyces kaempferi</name>
    <dbReference type="NCBI Taxonomy" id="333725"/>
    <lineage>
        <taxon>Bacteria</taxon>
        <taxon>Bacillati</taxon>
        <taxon>Actinomycetota</taxon>
        <taxon>Actinomycetes</taxon>
        <taxon>Kitasatosporales</taxon>
        <taxon>Streptomycetaceae</taxon>
        <taxon>Streptomyces</taxon>
    </lineage>
</organism>
<comment type="caution">
    <text evidence="1">The sequence shown here is derived from an EMBL/GenBank/DDBJ whole genome shotgun (WGS) entry which is preliminary data.</text>
</comment>
<dbReference type="Gene3D" id="2.10.109.10">
    <property type="entry name" value="Umud Fragment, subunit A"/>
    <property type="match status" value="1"/>
</dbReference>